<dbReference type="RefSeq" id="WP_139236714.1">
    <property type="nucleotide sequence ID" value="NZ_FOTW01000026.1"/>
</dbReference>
<reference evidence="2 3" key="1">
    <citation type="submission" date="2016-10" db="EMBL/GenBank/DDBJ databases">
        <authorList>
            <person name="de Groot N.N."/>
        </authorList>
    </citation>
    <scope>NUCLEOTIDE SEQUENCE [LARGE SCALE GENOMIC DNA]</scope>
    <source>
        <strain evidence="2 3">ATCC 43154</strain>
    </source>
</reference>
<keyword evidence="3" id="KW-1185">Reference proteome</keyword>
<dbReference type="Proteomes" id="UP000199470">
    <property type="component" value="Unassembled WGS sequence"/>
</dbReference>
<dbReference type="EMBL" id="FOTW01000026">
    <property type="protein sequence ID" value="SFM63983.1"/>
    <property type="molecule type" value="Genomic_DNA"/>
</dbReference>
<keyword evidence="1" id="KW-1133">Transmembrane helix</keyword>
<keyword evidence="1" id="KW-0472">Membrane</keyword>
<evidence type="ECO:0000256" key="1">
    <source>
        <dbReference type="SAM" id="Phobius"/>
    </source>
</evidence>
<keyword evidence="1" id="KW-0812">Transmembrane</keyword>
<sequence>MDFDQGLKIATWIVLTVLGLVGVWFSTRQFTLGAKAANREEYKFAKSFFEDIKQNADMHPFARQKGYQAIAGSQSLPAPVIEHLMSLTDPVVALQDYVISKSYLKHVPGTSKRQLDFSGSPFATHERRQAWSLVYAAGFVVAYLVAVTPIIFWMIDKISSSVAIALMTTIFPVSMYVAITLAREVRQIRAGMRLIQAQNEQADREDAAAQP</sequence>
<name>A0A1I4SI59_9BURK</name>
<feature type="transmembrane region" description="Helical" evidence="1">
    <location>
        <begin position="6"/>
        <end position="25"/>
    </location>
</feature>
<feature type="transmembrane region" description="Helical" evidence="1">
    <location>
        <begin position="161"/>
        <end position="182"/>
    </location>
</feature>
<evidence type="ECO:0000313" key="2">
    <source>
        <dbReference type="EMBL" id="SFM63983.1"/>
    </source>
</evidence>
<gene>
    <name evidence="2" type="ORF">SAMN02982985_04784</name>
</gene>
<proteinExistence type="predicted"/>
<protein>
    <submittedName>
        <fullName evidence="2">Uncharacterized protein</fullName>
    </submittedName>
</protein>
<dbReference type="AlphaFoldDB" id="A0A1I4SI59"/>
<dbReference type="OrthoDB" id="9154601at2"/>
<evidence type="ECO:0000313" key="3">
    <source>
        <dbReference type="Proteomes" id="UP000199470"/>
    </source>
</evidence>
<organism evidence="2 3">
    <name type="scientific">Rugamonas rubra</name>
    <dbReference type="NCBI Taxonomy" id="758825"/>
    <lineage>
        <taxon>Bacteria</taxon>
        <taxon>Pseudomonadati</taxon>
        <taxon>Pseudomonadota</taxon>
        <taxon>Betaproteobacteria</taxon>
        <taxon>Burkholderiales</taxon>
        <taxon>Oxalobacteraceae</taxon>
        <taxon>Telluria group</taxon>
        <taxon>Rugamonas</taxon>
    </lineage>
</organism>
<feature type="transmembrane region" description="Helical" evidence="1">
    <location>
        <begin position="133"/>
        <end position="155"/>
    </location>
</feature>
<accession>A0A1I4SI59</accession>